<dbReference type="RefSeq" id="WP_310283489.1">
    <property type="nucleotide sequence ID" value="NZ_JAVDWQ010000018.1"/>
</dbReference>
<comment type="caution">
    <text evidence="1">The sequence shown here is derived from an EMBL/GenBank/DDBJ whole genome shotgun (WGS) entry which is preliminary data.</text>
</comment>
<keyword evidence="2" id="KW-1185">Reference proteome</keyword>
<reference evidence="1 2" key="1">
    <citation type="submission" date="2023-07" db="EMBL/GenBank/DDBJ databases">
        <title>Sorghum-associated microbial communities from plants grown in Nebraska, USA.</title>
        <authorList>
            <person name="Schachtman D."/>
        </authorList>
    </citation>
    <scope>NUCLEOTIDE SEQUENCE [LARGE SCALE GENOMIC DNA]</scope>
    <source>
        <strain evidence="1 2">4129</strain>
    </source>
</reference>
<evidence type="ECO:0000313" key="2">
    <source>
        <dbReference type="Proteomes" id="UP001269081"/>
    </source>
</evidence>
<gene>
    <name evidence="1" type="ORF">J2W48_004018</name>
</gene>
<evidence type="ECO:0000313" key="1">
    <source>
        <dbReference type="EMBL" id="MDR7212061.1"/>
    </source>
</evidence>
<sequence length="296" mass="35479">MSISNNNADFEQESDRLCEEQSKYYDKLDYHKVFSDKKEVIRHFIESEDVAKEYVFQGKFYPMAHYEIAKILKTKMKGFDENEIVKTLYHTLRLGTLYKIDEVNYPHLQKAMTLLLPDLETSKFRVCGMNRQLAYLLFEVVNEKDIDQIQKTNYTEYTAIKEFILEVSNYNQFYENLLDKHKKFNCFLNDTLLLKRVKKAVIIFSENKFHQNIGPNFYFAACVLLLLLSEEEESKQTLLQLHQKKISNHLVWVLGTFYKDFQNTEANKKLLINLYEIFPHDWINEYQEKKYGWQNN</sequence>
<proteinExistence type="predicted"/>
<organism evidence="1 2">
    <name type="scientific">Flavobacterium piscis</name>
    <dbReference type="NCBI Taxonomy" id="1114874"/>
    <lineage>
        <taxon>Bacteria</taxon>
        <taxon>Pseudomonadati</taxon>
        <taxon>Bacteroidota</taxon>
        <taxon>Flavobacteriia</taxon>
        <taxon>Flavobacteriales</taxon>
        <taxon>Flavobacteriaceae</taxon>
        <taxon>Flavobacterium</taxon>
    </lineage>
</organism>
<protein>
    <submittedName>
        <fullName evidence="1">Uncharacterized protein</fullName>
    </submittedName>
</protein>
<dbReference type="Proteomes" id="UP001269081">
    <property type="component" value="Unassembled WGS sequence"/>
</dbReference>
<accession>A0ABU1YCU1</accession>
<dbReference type="EMBL" id="JAVDWQ010000018">
    <property type="protein sequence ID" value="MDR7212061.1"/>
    <property type="molecule type" value="Genomic_DNA"/>
</dbReference>
<name>A0ABU1YCU1_9FLAO</name>